<feature type="domain" description="Pyruvate flavodoxin/ferredoxin oxidoreductase pyrimidine binding" evidence="2">
    <location>
        <begin position="17"/>
        <end position="226"/>
    </location>
</feature>
<dbReference type="Pfam" id="PF17147">
    <property type="entry name" value="PFOR_II"/>
    <property type="match status" value="1"/>
</dbReference>
<dbReference type="RefSeq" id="WP_308895134.1">
    <property type="nucleotide sequence ID" value="NZ_CP133218.1"/>
</dbReference>
<dbReference type="Pfam" id="PF01855">
    <property type="entry name" value="POR_N"/>
    <property type="match status" value="1"/>
</dbReference>
<keyword evidence="5" id="KW-1185">Reference proteome</keyword>
<name>A0ABY9MPP0_9GAMM</name>
<dbReference type="Proteomes" id="UP001236657">
    <property type="component" value="Chromosome"/>
</dbReference>
<keyword evidence="1" id="KW-0560">Oxidoreductase</keyword>
<dbReference type="InterPro" id="IPR029061">
    <property type="entry name" value="THDP-binding"/>
</dbReference>
<dbReference type="Gene3D" id="3.40.50.920">
    <property type="match status" value="1"/>
</dbReference>
<organism evidence="4 5">
    <name type="scientific">Thiothrix lacustris</name>
    <dbReference type="NCBI Taxonomy" id="525917"/>
    <lineage>
        <taxon>Bacteria</taxon>
        <taxon>Pseudomonadati</taxon>
        <taxon>Pseudomonadota</taxon>
        <taxon>Gammaproteobacteria</taxon>
        <taxon>Thiotrichales</taxon>
        <taxon>Thiotrichaceae</taxon>
        <taxon>Thiothrix</taxon>
    </lineage>
</organism>
<dbReference type="SUPFAM" id="SSF52922">
    <property type="entry name" value="TK C-terminal domain-like"/>
    <property type="match status" value="1"/>
</dbReference>
<dbReference type="CDD" id="cd07034">
    <property type="entry name" value="TPP_PYR_PFOR_IOR-alpha_like"/>
    <property type="match status" value="1"/>
</dbReference>
<dbReference type="InterPro" id="IPR002880">
    <property type="entry name" value="Pyrv_Fd/Flavodoxin_OxRdtase_N"/>
</dbReference>
<gene>
    <name evidence="4" type="ORF">RCF98_16840</name>
</gene>
<evidence type="ECO:0000259" key="3">
    <source>
        <dbReference type="Pfam" id="PF17147"/>
    </source>
</evidence>
<dbReference type="Gene3D" id="3.40.50.970">
    <property type="match status" value="1"/>
</dbReference>
<dbReference type="InterPro" id="IPR033412">
    <property type="entry name" value="PFOR_II"/>
</dbReference>
<dbReference type="PANTHER" id="PTHR32154:SF0">
    <property type="entry name" value="PYRUVATE-FLAVODOXIN OXIDOREDUCTASE-RELATED"/>
    <property type="match status" value="1"/>
</dbReference>
<evidence type="ECO:0000259" key="2">
    <source>
        <dbReference type="Pfam" id="PF01855"/>
    </source>
</evidence>
<dbReference type="EMBL" id="CP133218">
    <property type="protein sequence ID" value="WML90623.1"/>
    <property type="molecule type" value="Genomic_DNA"/>
</dbReference>
<feature type="domain" description="Pyruvate:ferredoxin oxidoreductase core" evidence="3">
    <location>
        <begin position="259"/>
        <end position="357"/>
    </location>
</feature>
<reference evidence="4 5" key="1">
    <citation type="submission" date="2023-08" db="EMBL/GenBank/DDBJ databases">
        <title>New molecular markers tilS and rpoB for phylogenetic and monitoring studies of the genus Thiothrix biodiversity.</title>
        <authorList>
            <person name="Ravin N.V."/>
            <person name="Smolyakov D."/>
            <person name="Markov N.D."/>
            <person name="Beletsky A.V."/>
            <person name="Mardanov A.V."/>
            <person name="Rudenko T.S."/>
            <person name="Grabovich M.Y."/>
        </authorList>
    </citation>
    <scope>NUCLEOTIDE SEQUENCE [LARGE SCALE GENOMIC DNA]</scope>
    <source>
        <strain evidence="4 5">MK1</strain>
    </source>
</reference>
<dbReference type="InterPro" id="IPR050722">
    <property type="entry name" value="Pyruvate:ferred/Flavod_OxRd"/>
</dbReference>
<protein>
    <submittedName>
        <fullName evidence="4">Transketolase C-terminal domain-containing protein</fullName>
    </submittedName>
</protein>
<sequence length="417" mass="45204">MLKQIEGSQAVAEAIGLCRPEVICAYPITPQTHIVENLGQMVDKGQIEPCEYINVESEFAAMSVAIGASAAGARAYTATASQGLLFMAEAVYNASGLGLPIVMTIGNRSIGAPINIWNDHQDSLSMRDAGWIQLYAETNQEAVDLHIQAFRLAEELSVPVMVCVDGFILTHAYERVDIPEQAQVDDYLPPFSPRQMLDPANPVTIGAMVGPEAFMEVRYLAHYQQMQALGLIPELAEAFQQQFGRDSGGLVKPYRSEDADTIVVALGSVNGTIKDVVDEMREQGVSIGSLSICTYRPFPRKAVRSALQHAKRIVVVEKSLAVGIGGIVATDVQMAVAGLHKPVHTVIAGLGGRPITRDSLRKLFHKADQGHLAHLQFLDLKHALVHEEIARMEGQRHSGPSAENILRGMGTIASQIR</sequence>
<accession>A0ABY9MPP0</accession>
<evidence type="ECO:0000313" key="4">
    <source>
        <dbReference type="EMBL" id="WML90623.1"/>
    </source>
</evidence>
<dbReference type="SUPFAM" id="SSF52518">
    <property type="entry name" value="Thiamin diphosphate-binding fold (THDP-binding)"/>
    <property type="match status" value="1"/>
</dbReference>
<dbReference type="InterPro" id="IPR009014">
    <property type="entry name" value="Transketo_C/PFOR_II"/>
</dbReference>
<dbReference type="PANTHER" id="PTHR32154">
    <property type="entry name" value="PYRUVATE-FLAVODOXIN OXIDOREDUCTASE-RELATED"/>
    <property type="match status" value="1"/>
</dbReference>
<evidence type="ECO:0000313" key="5">
    <source>
        <dbReference type="Proteomes" id="UP001236657"/>
    </source>
</evidence>
<proteinExistence type="predicted"/>
<evidence type="ECO:0000256" key="1">
    <source>
        <dbReference type="ARBA" id="ARBA00023002"/>
    </source>
</evidence>